<dbReference type="EMBL" id="JAULUE010002063">
    <property type="protein sequence ID" value="KAK5881702.1"/>
    <property type="molecule type" value="Genomic_DNA"/>
</dbReference>
<name>A0AAN8BBM5_9TELE</name>
<evidence type="ECO:0000256" key="1">
    <source>
        <dbReference type="SAM" id="MobiDB-lite"/>
    </source>
</evidence>
<feature type="region of interest" description="Disordered" evidence="1">
    <location>
        <begin position="34"/>
        <end position="67"/>
    </location>
</feature>
<accession>A0AAN8BBM5</accession>
<protein>
    <submittedName>
        <fullName evidence="2">Uncharacterized protein</fullName>
    </submittedName>
</protein>
<dbReference type="Proteomes" id="UP001335648">
    <property type="component" value="Unassembled WGS sequence"/>
</dbReference>
<keyword evidence="3" id="KW-1185">Reference proteome</keyword>
<proteinExistence type="predicted"/>
<sequence length="67" mass="7549">MRFLDNSQPPMIKTYELIAETLVQILKGEPKEKVPAQLEEQQSSHSGPVCVRGFPKVSNQPRSERLG</sequence>
<dbReference type="AlphaFoldDB" id="A0AAN8BBM5"/>
<reference evidence="2 3" key="1">
    <citation type="journal article" date="2023" name="Mol. Biol. Evol.">
        <title>Genomics of Secondarily Temperate Adaptation in the Only Non-Antarctic Icefish.</title>
        <authorList>
            <person name="Rivera-Colon A.G."/>
            <person name="Rayamajhi N."/>
            <person name="Minhas B.F."/>
            <person name="Madrigal G."/>
            <person name="Bilyk K.T."/>
            <person name="Yoon V."/>
            <person name="Hune M."/>
            <person name="Gregory S."/>
            <person name="Cheng C.H.C."/>
            <person name="Catchen J.M."/>
        </authorList>
    </citation>
    <scope>NUCLEOTIDE SEQUENCE [LARGE SCALE GENOMIC DNA]</scope>
    <source>
        <strain evidence="2">JC2023a</strain>
    </source>
</reference>
<gene>
    <name evidence="2" type="ORF">CesoFtcFv8_022470</name>
</gene>
<evidence type="ECO:0000313" key="2">
    <source>
        <dbReference type="EMBL" id="KAK5881702.1"/>
    </source>
</evidence>
<organism evidence="2 3">
    <name type="scientific">Champsocephalus esox</name>
    <name type="common">pike icefish</name>
    <dbReference type="NCBI Taxonomy" id="159716"/>
    <lineage>
        <taxon>Eukaryota</taxon>
        <taxon>Metazoa</taxon>
        <taxon>Chordata</taxon>
        <taxon>Craniata</taxon>
        <taxon>Vertebrata</taxon>
        <taxon>Euteleostomi</taxon>
        <taxon>Actinopterygii</taxon>
        <taxon>Neopterygii</taxon>
        <taxon>Teleostei</taxon>
        <taxon>Neoteleostei</taxon>
        <taxon>Acanthomorphata</taxon>
        <taxon>Eupercaria</taxon>
        <taxon>Perciformes</taxon>
        <taxon>Notothenioidei</taxon>
        <taxon>Channichthyidae</taxon>
        <taxon>Champsocephalus</taxon>
    </lineage>
</organism>
<comment type="caution">
    <text evidence="2">The sequence shown here is derived from an EMBL/GenBank/DDBJ whole genome shotgun (WGS) entry which is preliminary data.</text>
</comment>
<evidence type="ECO:0000313" key="3">
    <source>
        <dbReference type="Proteomes" id="UP001335648"/>
    </source>
</evidence>